<evidence type="ECO:0000256" key="5">
    <source>
        <dbReference type="ARBA" id="ARBA00022723"/>
    </source>
</evidence>
<dbReference type="Pfam" id="PF00557">
    <property type="entry name" value="Peptidase_M24"/>
    <property type="match status" value="1"/>
</dbReference>
<feature type="binding site" evidence="9">
    <location>
        <position position="185"/>
    </location>
    <ligand>
        <name>a protein</name>
        <dbReference type="ChEBI" id="CHEBI:16541"/>
    </ligand>
    <ligandPart>
        <name>N-terminal L-methionine residue</name>
        <dbReference type="ChEBI" id="CHEBI:64731"/>
    </ligandPart>
</feature>
<proteinExistence type="inferred from homology"/>
<feature type="binding site" evidence="9">
    <location>
        <position position="286"/>
    </location>
    <ligand>
        <name>a protein</name>
        <dbReference type="ChEBI" id="CHEBI:16541"/>
    </ligand>
    <ligandPart>
        <name>N-terminal L-methionine residue</name>
        <dbReference type="ChEBI" id="CHEBI:64731"/>
    </ligandPart>
</feature>
<organism evidence="13 14">
    <name type="scientific">Saccharomycopsis crataegensis</name>
    <dbReference type="NCBI Taxonomy" id="43959"/>
    <lineage>
        <taxon>Eukaryota</taxon>
        <taxon>Fungi</taxon>
        <taxon>Dikarya</taxon>
        <taxon>Ascomycota</taxon>
        <taxon>Saccharomycotina</taxon>
        <taxon>Saccharomycetes</taxon>
        <taxon>Saccharomycopsidaceae</taxon>
        <taxon>Saccharomycopsis</taxon>
    </lineage>
</organism>
<dbReference type="GeneID" id="90072148"/>
<reference evidence="13 14" key="1">
    <citation type="journal article" date="2023" name="Elife">
        <title>Identification of key yeast species and microbe-microbe interactions impacting larval growth of Drosophila in the wild.</title>
        <authorList>
            <person name="Mure A."/>
            <person name="Sugiura Y."/>
            <person name="Maeda R."/>
            <person name="Honda K."/>
            <person name="Sakurai N."/>
            <person name="Takahashi Y."/>
            <person name="Watada M."/>
            <person name="Katoh T."/>
            <person name="Gotoh A."/>
            <person name="Gotoh Y."/>
            <person name="Taniguchi I."/>
            <person name="Nakamura K."/>
            <person name="Hayashi T."/>
            <person name="Katayama T."/>
            <person name="Uemura T."/>
            <person name="Hattori Y."/>
        </authorList>
    </citation>
    <scope>NUCLEOTIDE SEQUENCE [LARGE SCALE GENOMIC DNA]</scope>
    <source>
        <strain evidence="13 14">SC-9</strain>
    </source>
</reference>
<evidence type="ECO:0000256" key="7">
    <source>
        <dbReference type="ARBA" id="ARBA00022801"/>
    </source>
</evidence>
<sequence length="372" mass="41454">MTEVYTCVGADCGTKTESTLKCPVCLKQGATSVFCGQDCFKRNWGKHKFTHPKAGVDHYDPFPEYNYTGKLRPFYPLTLKRTVPENIKKPDYAATGYPESEVKEARSSQIEAMDEKELKKYRTVCKLGREVLDIAAAAVKPGVTTDEIDEIVHNETIKRKAYPSPLNYFNFPKSVCTSVNEIICHGIPDKRPLKDGDIVNLDISLYKDGFHTDLNETYYVGDKAKADPKIVNLVETTRECLQLAIDSVKPGVPFRSFGNIIEKHAHANGCQVVRTYCGHGTGRYFHCSPEVPHYAKNKASGLCKTGVVFTIEPMITAGTFRDVRWPDDWTAATADGKYTAQFEHTLLVTETGCEVLTSRFKSSPGGAVKRLN</sequence>
<dbReference type="GO" id="GO:0070006">
    <property type="term" value="F:metalloaminopeptidase activity"/>
    <property type="evidence" value="ECO:0007669"/>
    <property type="project" value="UniProtKB-UniRule"/>
</dbReference>
<keyword evidence="2 9" id="KW-0031">Aminopeptidase</keyword>
<feature type="binding site" evidence="9">
    <location>
        <position position="312"/>
    </location>
    <ligand>
        <name>Zn(2+)</name>
        <dbReference type="ChEBI" id="CHEBI:29105"/>
        <label>4</label>
        <note>catalytic</note>
    </ligand>
</feature>
<evidence type="ECO:0000313" key="13">
    <source>
        <dbReference type="EMBL" id="GMM34169.1"/>
    </source>
</evidence>
<keyword evidence="7 9" id="KW-0378">Hydrolase</keyword>
<evidence type="ECO:0000256" key="8">
    <source>
        <dbReference type="ARBA" id="ARBA00022833"/>
    </source>
</evidence>
<feature type="binding site" evidence="9">
    <location>
        <position position="202"/>
    </location>
    <ligand>
        <name>Zn(2+)</name>
        <dbReference type="ChEBI" id="CHEBI:29105"/>
        <label>3</label>
    </ligand>
</feature>
<evidence type="ECO:0000259" key="12">
    <source>
        <dbReference type="PROSITE" id="PS52013"/>
    </source>
</evidence>
<dbReference type="GO" id="GO:0008270">
    <property type="term" value="F:zinc ion binding"/>
    <property type="evidence" value="ECO:0007669"/>
    <property type="project" value="UniProtKB-KW"/>
</dbReference>
<feature type="binding site" evidence="9">
    <location>
        <position position="213"/>
    </location>
    <ligand>
        <name>Zn(2+)</name>
        <dbReference type="ChEBI" id="CHEBI:29105"/>
        <label>3</label>
    </ligand>
</feature>
<dbReference type="InterPro" id="IPR036005">
    <property type="entry name" value="Creatinase/aminopeptidase-like"/>
</dbReference>
<dbReference type="InterPro" id="IPR000994">
    <property type="entry name" value="Pept_M24"/>
</dbReference>
<feature type="binding site" evidence="9">
    <location>
        <position position="343"/>
    </location>
    <ligand>
        <name>Zn(2+)</name>
        <dbReference type="ChEBI" id="CHEBI:29105"/>
        <label>3</label>
    </ligand>
</feature>
<dbReference type="GO" id="GO:0004239">
    <property type="term" value="F:initiator methionyl aminopeptidase activity"/>
    <property type="evidence" value="ECO:0007669"/>
    <property type="project" value="UniProtKB-UniRule"/>
</dbReference>
<evidence type="ECO:0000256" key="9">
    <source>
        <dbReference type="HAMAP-Rule" id="MF_03174"/>
    </source>
</evidence>
<dbReference type="EC" id="3.4.11.18" evidence="11"/>
<evidence type="ECO:0000256" key="3">
    <source>
        <dbReference type="ARBA" id="ARBA00022490"/>
    </source>
</evidence>
<dbReference type="PANTHER" id="PTHR43330">
    <property type="entry name" value="METHIONINE AMINOPEPTIDASE"/>
    <property type="match status" value="1"/>
</dbReference>
<dbReference type="PRINTS" id="PR00599">
    <property type="entry name" value="MAPEPTIDASE"/>
</dbReference>
<comment type="similarity">
    <text evidence="9 10">Belongs to the peptidase M24A family. Methionine aminopeptidase type 1 subfamily.</text>
</comment>
<dbReference type="RefSeq" id="XP_064851169.1">
    <property type="nucleotide sequence ID" value="XM_064995097.1"/>
</dbReference>
<dbReference type="Pfam" id="PF15801">
    <property type="entry name" value="zf-C6H2"/>
    <property type="match status" value="1"/>
</dbReference>
<comment type="cofactor">
    <cofactor evidence="9">
        <name>Zn(2+)</name>
        <dbReference type="ChEBI" id="CHEBI:29105"/>
    </cofactor>
    <cofactor evidence="9">
        <name>Co(2+)</name>
        <dbReference type="ChEBI" id="CHEBI:48828"/>
    </cofactor>
    <cofactor evidence="9">
        <name>Mn(2+)</name>
        <dbReference type="ChEBI" id="CHEBI:29035"/>
    </cofactor>
    <cofactor evidence="9">
        <name>Fe(2+)</name>
        <dbReference type="ChEBI" id="CHEBI:29033"/>
    </cofactor>
    <text evidence="9">Binds 2 divalent metal cations per subunit. Has a high-affinity and a low affinity metal-binding site. The true nature of the physiological cofactor is under debate. The enzyme is active with zinc, cobalt, manganese or divalent iron ions. Has high activity with zinc; zinc cofactor is transferred into the active site region by the ZNG1 zinc chaperone.</text>
</comment>
<comment type="catalytic activity">
    <reaction evidence="9 11">
        <text>Release of N-terminal amino acids, preferentially methionine, from peptides and arylamides.</text>
        <dbReference type="EC" id="3.4.11.18"/>
    </reaction>
</comment>
<dbReference type="Gene3D" id="3.90.230.10">
    <property type="entry name" value="Creatinase/methionine aminopeptidase superfamily"/>
    <property type="match status" value="1"/>
</dbReference>
<accession>A0AAV5QIE5</accession>
<dbReference type="Proteomes" id="UP001360560">
    <property type="component" value="Unassembled WGS sequence"/>
</dbReference>
<comment type="subunit">
    <text evidence="9">Associates with the 60S ribosomal subunit of the 80S translational complex.</text>
</comment>
<evidence type="ECO:0000256" key="11">
    <source>
        <dbReference type="RuleBase" id="RU003653"/>
    </source>
</evidence>
<evidence type="ECO:0000256" key="1">
    <source>
        <dbReference type="ARBA" id="ARBA00004496"/>
    </source>
</evidence>
<keyword evidence="8" id="KW-0862">Zinc</keyword>
<evidence type="ECO:0000256" key="6">
    <source>
        <dbReference type="ARBA" id="ARBA00022771"/>
    </source>
</evidence>
<dbReference type="PROSITE" id="PS52013">
    <property type="entry name" value="ZF_C6H2"/>
    <property type="match status" value="1"/>
</dbReference>
<comment type="subcellular location">
    <subcellularLocation>
        <location evidence="1 9">Cytoplasm</location>
    </subcellularLocation>
</comment>
<evidence type="ECO:0000313" key="14">
    <source>
        <dbReference type="Proteomes" id="UP001360560"/>
    </source>
</evidence>
<dbReference type="InterPro" id="IPR002467">
    <property type="entry name" value="Pept_M24A_MAP1"/>
</dbReference>
<dbReference type="HAMAP" id="MF_01974">
    <property type="entry name" value="MetAP_1"/>
    <property type="match status" value="1"/>
</dbReference>
<gene>
    <name evidence="13" type="ORF">DASC09_014940</name>
</gene>
<protein>
    <recommendedName>
        <fullName evidence="11">Methionine aminopeptidase</fullName>
        <ecNumber evidence="11">3.4.11.18</ecNumber>
    </recommendedName>
</protein>
<dbReference type="AlphaFoldDB" id="A0AAV5QIE5"/>
<feature type="binding site" evidence="9">
    <location>
        <position position="343"/>
    </location>
    <ligand>
        <name>Zn(2+)</name>
        <dbReference type="ChEBI" id="CHEBI:29105"/>
        <label>4</label>
        <note>catalytic</note>
    </ligand>
</feature>
<keyword evidence="14" id="KW-1185">Reference proteome</keyword>
<keyword evidence="6 10" id="KW-0863">Zinc-finger</keyword>
<feature type="binding site" evidence="9">
    <location>
        <position position="279"/>
    </location>
    <ligand>
        <name>Zn(2+)</name>
        <dbReference type="ChEBI" id="CHEBI:29105"/>
        <label>4</label>
        <note>catalytic</note>
    </ligand>
</feature>
<dbReference type="SUPFAM" id="SSF55920">
    <property type="entry name" value="Creatinase/aminopeptidase"/>
    <property type="match status" value="1"/>
</dbReference>
<feature type="binding site" evidence="9">
    <location>
        <position position="213"/>
    </location>
    <ligand>
        <name>Zn(2+)</name>
        <dbReference type="ChEBI" id="CHEBI:29105"/>
        <label>4</label>
        <note>catalytic</note>
    </ligand>
</feature>
<dbReference type="FunFam" id="3.90.230.10:FF:000010">
    <property type="entry name" value="Methionine aminopeptidase"/>
    <property type="match status" value="1"/>
</dbReference>
<evidence type="ECO:0000256" key="2">
    <source>
        <dbReference type="ARBA" id="ARBA00022438"/>
    </source>
</evidence>
<feature type="domain" description="C6H2-type" evidence="12">
    <location>
        <begin position="4"/>
        <end position="58"/>
    </location>
</feature>
<name>A0AAV5QIE5_9ASCO</name>
<dbReference type="InterPro" id="IPR001714">
    <property type="entry name" value="Pept_M24_MAP"/>
</dbReference>
<comment type="caution">
    <text evidence="13">The sequence shown here is derived from an EMBL/GenBank/DDBJ whole genome shotgun (WGS) entry which is preliminary data.</text>
</comment>
<evidence type="ECO:0000256" key="4">
    <source>
        <dbReference type="ARBA" id="ARBA00022670"/>
    </source>
</evidence>
<dbReference type="GO" id="GO:0006508">
    <property type="term" value="P:proteolysis"/>
    <property type="evidence" value="ECO:0007669"/>
    <property type="project" value="UniProtKB-KW"/>
</dbReference>
<dbReference type="CDD" id="cd01086">
    <property type="entry name" value="MetAP1"/>
    <property type="match status" value="1"/>
</dbReference>
<comment type="cofactor">
    <cofactor evidence="11">
        <name>Co(2+)</name>
        <dbReference type="ChEBI" id="CHEBI:48828"/>
    </cofactor>
    <cofactor evidence="11">
        <name>Zn(2+)</name>
        <dbReference type="ChEBI" id="CHEBI:29105"/>
    </cofactor>
    <cofactor evidence="11">
        <name>Mn(2+)</name>
        <dbReference type="ChEBI" id="CHEBI:29035"/>
    </cofactor>
    <cofactor evidence="11">
        <name>Fe(2+)</name>
        <dbReference type="ChEBI" id="CHEBI:29033"/>
    </cofactor>
    <text evidence="11">Binds 2 divalent metal cations per subunit. Has a high-affinity and a low affinity metal-binding site. The true nature of the physiological cofactor is under debate. The enzyme is active with cobalt, zinc, manganese or divalent iron ions.</text>
</comment>
<keyword evidence="3 9" id="KW-0963">Cytoplasm</keyword>
<comment type="function">
    <text evidence="9 11">Cotranslationally removes the N-terminal methionine from nascent proteins. The N-terminal methionine is often cleaved when the second residue in the primary sequence is small and uncharged (Met-Ala-, Cys, Gly, Pro, Ser, Thr, or Val).</text>
</comment>
<dbReference type="GO" id="GO:0005829">
    <property type="term" value="C:cytosol"/>
    <property type="evidence" value="ECO:0007669"/>
    <property type="project" value="TreeGrafter"/>
</dbReference>
<dbReference type="EMBL" id="BTFZ01000002">
    <property type="protein sequence ID" value="GMM34169.1"/>
    <property type="molecule type" value="Genomic_DNA"/>
</dbReference>
<dbReference type="NCBIfam" id="TIGR00500">
    <property type="entry name" value="met_pdase_I"/>
    <property type="match status" value="1"/>
</dbReference>
<keyword evidence="5 9" id="KW-0479">Metal-binding</keyword>
<keyword evidence="4 9" id="KW-0645">Protease</keyword>
<dbReference type="PANTHER" id="PTHR43330:SF7">
    <property type="entry name" value="METHIONINE AMINOPEPTIDASE 1"/>
    <property type="match status" value="1"/>
</dbReference>
<dbReference type="InterPro" id="IPR031615">
    <property type="entry name" value="Zfn-C6H2"/>
</dbReference>
<evidence type="ECO:0000256" key="10">
    <source>
        <dbReference type="PROSITE-ProRule" id="PRU01357"/>
    </source>
</evidence>